<dbReference type="SUPFAM" id="SSF81665">
    <property type="entry name" value="Calcium ATPase, transmembrane domain M"/>
    <property type="match status" value="1"/>
</dbReference>
<reference evidence="2" key="1">
    <citation type="submission" date="2021-02" db="EMBL/GenBank/DDBJ databases">
        <authorList>
            <person name="Nowell W R."/>
        </authorList>
    </citation>
    <scope>NUCLEOTIDE SEQUENCE</scope>
</reference>
<organism evidence="2 3">
    <name type="scientific">Rotaria sordida</name>
    <dbReference type="NCBI Taxonomy" id="392033"/>
    <lineage>
        <taxon>Eukaryota</taxon>
        <taxon>Metazoa</taxon>
        <taxon>Spiralia</taxon>
        <taxon>Gnathifera</taxon>
        <taxon>Rotifera</taxon>
        <taxon>Eurotatoria</taxon>
        <taxon>Bdelloidea</taxon>
        <taxon>Philodinida</taxon>
        <taxon>Philodinidae</taxon>
        <taxon>Rotaria</taxon>
    </lineage>
</organism>
<dbReference type="Proteomes" id="UP000663874">
    <property type="component" value="Unassembled WGS sequence"/>
</dbReference>
<evidence type="ECO:0000313" key="2">
    <source>
        <dbReference type="EMBL" id="CAF3867515.1"/>
    </source>
</evidence>
<comment type="caution">
    <text evidence="2">The sequence shown here is derived from an EMBL/GenBank/DDBJ whole genome shotgun (WGS) entry which is preliminary data.</text>
</comment>
<evidence type="ECO:0000313" key="3">
    <source>
        <dbReference type="Proteomes" id="UP000663874"/>
    </source>
</evidence>
<gene>
    <name evidence="2" type="ORF">FNK824_LOCUS18819</name>
</gene>
<proteinExistence type="predicted"/>
<dbReference type="InterPro" id="IPR023298">
    <property type="entry name" value="ATPase_P-typ_TM_dom_sf"/>
</dbReference>
<feature type="domain" description="Cation-transporting P-type ATPase N-terminal" evidence="1">
    <location>
        <begin position="18"/>
        <end position="51"/>
    </location>
</feature>
<dbReference type="InterPro" id="IPR004014">
    <property type="entry name" value="ATPase_P-typ_cation-transptr_N"/>
</dbReference>
<dbReference type="EMBL" id="CAJOBE010003211">
    <property type="protein sequence ID" value="CAF3867515.1"/>
    <property type="molecule type" value="Genomic_DNA"/>
</dbReference>
<accession>A0A819FG47</accession>
<evidence type="ECO:0000259" key="1">
    <source>
        <dbReference type="Pfam" id="PF00690"/>
    </source>
</evidence>
<protein>
    <recommendedName>
        <fullName evidence="1">Cation-transporting P-type ATPase N-terminal domain-containing protein</fullName>
    </recommendedName>
</protein>
<name>A0A819FG47_9BILA</name>
<dbReference type="Gene3D" id="1.20.1110.10">
    <property type="entry name" value="Calcium-transporting ATPase, transmembrane domain"/>
    <property type="match status" value="1"/>
</dbReference>
<dbReference type="Pfam" id="PF00690">
    <property type="entry name" value="Cation_ATPase_N"/>
    <property type="match status" value="1"/>
</dbReference>
<dbReference type="AlphaFoldDB" id="A0A819FG47"/>
<sequence>MSKTKEDVVAFYNVEETNELLAEEDKPFWKLLLEQFDDLLVKILLAAACISFVLALFEEYKEEDSLVAAFGANIAVIKCRGVVIGTGLNTEIAEVNDIQIDQFEVIGSIYEPKDDRMFNGTKFNCSDRSELVECAAFSIRL</sequence>